<feature type="chain" id="PRO_5032642003" evidence="2">
    <location>
        <begin position="36"/>
        <end position="1210"/>
    </location>
</feature>
<feature type="region of interest" description="Disordered" evidence="1">
    <location>
        <begin position="1059"/>
        <end position="1080"/>
    </location>
</feature>
<dbReference type="PANTHER" id="PTHR43739:SF5">
    <property type="entry name" value="EXO-ALPHA-SIALIDASE"/>
    <property type="match status" value="1"/>
</dbReference>
<accession>A0A852WFQ8</accession>
<gene>
    <name evidence="3" type="ORF">BJ986_002305</name>
</gene>
<dbReference type="SUPFAM" id="SSF110296">
    <property type="entry name" value="Oligoxyloglucan reducing end-specific cellobiohydrolase"/>
    <property type="match status" value="1"/>
</dbReference>
<evidence type="ECO:0000256" key="2">
    <source>
        <dbReference type="SAM" id="SignalP"/>
    </source>
</evidence>
<comment type="caution">
    <text evidence="3">The sequence shown here is derived from an EMBL/GenBank/DDBJ whole genome shotgun (WGS) entry which is preliminary data.</text>
</comment>
<dbReference type="Gene3D" id="2.130.10.10">
    <property type="entry name" value="YVTN repeat-like/Quinoprotein amine dehydrogenase"/>
    <property type="match status" value="2"/>
</dbReference>
<dbReference type="RefSeq" id="WP_179422103.1">
    <property type="nucleotide sequence ID" value="NZ_JACCAB010000001.1"/>
</dbReference>
<evidence type="ECO:0000313" key="4">
    <source>
        <dbReference type="Proteomes" id="UP000573599"/>
    </source>
</evidence>
<dbReference type="Gene3D" id="2.60.120.200">
    <property type="match status" value="1"/>
</dbReference>
<evidence type="ECO:0000313" key="3">
    <source>
        <dbReference type="EMBL" id="NYG07818.1"/>
    </source>
</evidence>
<reference evidence="3 4" key="1">
    <citation type="submission" date="2020-07" db="EMBL/GenBank/DDBJ databases">
        <title>Sequencing the genomes of 1000 actinobacteria strains.</title>
        <authorList>
            <person name="Klenk H.-P."/>
        </authorList>
    </citation>
    <scope>NUCLEOTIDE SEQUENCE [LARGE SCALE GENOMIC DNA]</scope>
    <source>
        <strain evidence="3 4">DSM 23987</strain>
    </source>
</reference>
<organism evidence="3 4">
    <name type="scientific">Pedococcus badiiscoriae</name>
    <dbReference type="NCBI Taxonomy" id="642776"/>
    <lineage>
        <taxon>Bacteria</taxon>
        <taxon>Bacillati</taxon>
        <taxon>Actinomycetota</taxon>
        <taxon>Actinomycetes</taxon>
        <taxon>Micrococcales</taxon>
        <taxon>Intrasporangiaceae</taxon>
        <taxon>Pedococcus</taxon>
    </lineage>
</organism>
<dbReference type="AlphaFoldDB" id="A0A852WFQ8"/>
<dbReference type="EMBL" id="JACCAB010000001">
    <property type="protein sequence ID" value="NYG07818.1"/>
    <property type="molecule type" value="Genomic_DNA"/>
</dbReference>
<dbReference type="PANTHER" id="PTHR43739">
    <property type="entry name" value="XYLOGLUCANASE (EUROFUNG)"/>
    <property type="match status" value="1"/>
</dbReference>
<feature type="region of interest" description="Disordered" evidence="1">
    <location>
        <begin position="800"/>
        <end position="819"/>
    </location>
</feature>
<dbReference type="Proteomes" id="UP000573599">
    <property type="component" value="Unassembled WGS sequence"/>
</dbReference>
<dbReference type="InterPro" id="IPR013320">
    <property type="entry name" value="ConA-like_dom_sf"/>
</dbReference>
<dbReference type="InterPro" id="IPR015943">
    <property type="entry name" value="WD40/YVTN_repeat-like_dom_sf"/>
</dbReference>
<protein>
    <submittedName>
        <fullName evidence="3">Uncharacterized protein</fullName>
    </submittedName>
</protein>
<feature type="compositionally biased region" description="Polar residues" evidence="1">
    <location>
        <begin position="809"/>
        <end position="819"/>
    </location>
</feature>
<dbReference type="SUPFAM" id="SSF49899">
    <property type="entry name" value="Concanavalin A-like lectins/glucanases"/>
    <property type="match status" value="1"/>
</dbReference>
<sequence length="1210" mass="124746">MRVRSRLVVLPAVAALAVGGVVAVSLAHESPTAVAADCAPGFTPVSSVLREVQSEIKAEEAGKTNGGGWVGEAYRELTGADQKELAQEAMREAPALATIKQSQWSSYCLRSKHPESLKELLALFGARAIPRMAPYGSWADGAAAGAVQQRQAMKAASVPGSAGTGAPYGKGPLIVNDARYPQVNGLGLVHNSGRVDSFAWDPAAKRLFAAVGNGGIWRSDDLAHTWSSANGNLPTSITGAVAWSPANNGTLLTLTGEPTFGSSAYTGLGAYYSTNLGTTWTKATGVPDGALGFALAVDPGNPLKVYAATQLGLFASTDGGKTYTNANLPTGECSGVIDTKARPECALANVVTDVVVAKGGGVGTTTPAGTVVATVGWRGGQKANPDGSIQSPNNGVYRSASGRANTFTKLVTTGFAPQARIGRVKLGNAVGAAQNHDVLYALVQDATLLNNGGVAGIDAPAGQKSPIGTTVLNGLYVSRDFGVTWTELASGTQLATDPTTSSALVGVGTATGYQPGVQSWYNLWVQPDPTRQTATGAPTRLAFGLEEIWSNEVANTGAIPLDGTVPVKFRVVAKYFAGKSCQLLSAGLPACPTDREPLDDNLTTHPDQHVGLWVLDPSVKGGVQLIVGNDGGVYRYGFDTDPDGELDNSHWGLGDNDGFHTLMPYYAAMAKDGTVWAGLQDNGNLKIDPVDQKQYETFGGDGFFAAVDPNTSATAYEEYTSGAISVTTDGGTSWKNIDPKLTASKFSNPFTMDPTDASHLVTAGREVVETVKGADTTTGQTAADQATDATTTWRTVYNLGTRSHPGDASATSSATDPDNSMSAVGVQGAAAYVGFCGQCDTLNKLGPTPNLFKSGLATNVGGADAPQKGTTKGWHIVAAQGLPNRYITSVAVDPRNVKNVFVTLGGYTRRWLPPGAVGDANAQIGTGHVFRSTDGGQTFVDVTGNLPDSPASWVSLRGDQLLVATDVGAFASQTGGAYGTPTFAPLQGIPATAVSSIALKPGDPNTAVVAVFGRGVWTYSFATKLPVPVDPPPTPAPTVGTAYGSWDFESGAQSWTTTGTTTWTRGTPGHGAATAEAPSGQAYSISGPTGYIDNMDATLVSPSVTAPAGATVLQWWMRMDTESGFDTVAADWSSDGTTWHTLGTFSGKNTGNPGWSRYAVPFTSPGGAVQVRFHFVSDSLCSGLGGPVCSSTTGWDGVHVDDVAVGSPAP</sequence>
<keyword evidence="4" id="KW-1185">Reference proteome</keyword>
<keyword evidence="2" id="KW-0732">Signal</keyword>
<proteinExistence type="predicted"/>
<feature type="signal peptide" evidence="2">
    <location>
        <begin position="1"/>
        <end position="35"/>
    </location>
</feature>
<name>A0A852WFQ8_9MICO</name>
<dbReference type="InterPro" id="IPR052025">
    <property type="entry name" value="Xyloglucanase_GH74"/>
</dbReference>
<dbReference type="GO" id="GO:0010411">
    <property type="term" value="P:xyloglucan metabolic process"/>
    <property type="evidence" value="ECO:0007669"/>
    <property type="project" value="TreeGrafter"/>
</dbReference>
<evidence type="ECO:0000256" key="1">
    <source>
        <dbReference type="SAM" id="MobiDB-lite"/>
    </source>
</evidence>